<proteinExistence type="predicted"/>
<keyword evidence="1" id="KW-0238">DNA-binding</keyword>
<evidence type="ECO:0000256" key="2">
    <source>
        <dbReference type="SAM" id="MobiDB-lite"/>
    </source>
</evidence>
<evidence type="ECO:0000256" key="1">
    <source>
        <dbReference type="PROSITE-ProRule" id="PRU01248"/>
    </source>
</evidence>
<dbReference type="STRING" id="683260.SAMN05421874_121116"/>
<dbReference type="SUPFAM" id="SSF56349">
    <property type="entry name" value="DNA breaking-rejoining enzymes"/>
    <property type="match status" value="1"/>
</dbReference>
<evidence type="ECO:0000313" key="5">
    <source>
        <dbReference type="Proteomes" id="UP000198683"/>
    </source>
</evidence>
<feature type="compositionally biased region" description="Basic and acidic residues" evidence="2">
    <location>
        <begin position="96"/>
        <end position="106"/>
    </location>
</feature>
<evidence type="ECO:0000259" key="3">
    <source>
        <dbReference type="PROSITE" id="PS51900"/>
    </source>
</evidence>
<organism evidence="4 5">
    <name type="scientific">Nonomuraea maritima</name>
    <dbReference type="NCBI Taxonomy" id="683260"/>
    <lineage>
        <taxon>Bacteria</taxon>
        <taxon>Bacillati</taxon>
        <taxon>Actinomycetota</taxon>
        <taxon>Actinomycetes</taxon>
        <taxon>Streptosporangiales</taxon>
        <taxon>Streptosporangiaceae</taxon>
        <taxon>Nonomuraea</taxon>
    </lineage>
</organism>
<feature type="compositionally biased region" description="Polar residues" evidence="2">
    <location>
        <begin position="71"/>
        <end position="89"/>
    </location>
</feature>
<protein>
    <recommendedName>
        <fullName evidence="3">Core-binding (CB) domain-containing protein</fullName>
    </recommendedName>
</protein>
<reference evidence="4 5" key="1">
    <citation type="submission" date="2016-10" db="EMBL/GenBank/DDBJ databases">
        <authorList>
            <person name="de Groot N.N."/>
        </authorList>
    </citation>
    <scope>NUCLEOTIDE SEQUENCE [LARGE SCALE GENOMIC DNA]</scope>
    <source>
        <strain evidence="4 5">CGMCC 4.5681</strain>
    </source>
</reference>
<dbReference type="Proteomes" id="UP000198683">
    <property type="component" value="Unassembled WGS sequence"/>
</dbReference>
<feature type="domain" description="Core-binding (CB)" evidence="3">
    <location>
        <begin position="123"/>
        <end position="216"/>
    </location>
</feature>
<dbReference type="InterPro" id="IPR011010">
    <property type="entry name" value="DNA_brk_join_enz"/>
</dbReference>
<sequence length="387" mass="40211">MLSGPRTDIPGPLLEADEHLTPAVAPRPELSSATAAPPPATPSEDPLSGTERLAPQSPQPSAQRPSMPPRNTVTEPSPQPSAQPRTSAPASVGEIEGLRPRRRPGDGGDVSAADVDLIDGLAPAAAKAVRAWLLERSSAAARQTRLQVLAAFLRWLRASESSLDPLAATGAHLDAYCDAALTGTLTVGVRRPGRPLSDTTVNRRRAVLSSFYAHAWRTGAVSHAVHAGSAGGPLTREERRLLRRGVARLAADGRTPEAVAVALLEATGASVTALAELTARDLRGYAGGGPAVVTVRDGNGHPVAFPVPAPVRPLLRELSDTRMPGEPLIGPGRPADARWLAAALVAAAVAGGVPRPRAEVLHPGVLRATTVTELLEPLRRDAGDLTF</sequence>
<dbReference type="InterPro" id="IPR044068">
    <property type="entry name" value="CB"/>
</dbReference>
<dbReference type="EMBL" id="FNFB01000021">
    <property type="protein sequence ID" value="SDL44081.1"/>
    <property type="molecule type" value="Genomic_DNA"/>
</dbReference>
<dbReference type="AlphaFoldDB" id="A0A1G9K2S2"/>
<accession>A0A1G9K2S2</accession>
<evidence type="ECO:0000313" key="4">
    <source>
        <dbReference type="EMBL" id="SDL44081.1"/>
    </source>
</evidence>
<dbReference type="GO" id="GO:0003677">
    <property type="term" value="F:DNA binding"/>
    <property type="evidence" value="ECO:0007669"/>
    <property type="project" value="UniProtKB-UniRule"/>
</dbReference>
<keyword evidence="5" id="KW-1185">Reference proteome</keyword>
<gene>
    <name evidence="4" type="ORF">SAMN05421874_121116</name>
</gene>
<feature type="region of interest" description="Disordered" evidence="2">
    <location>
        <begin position="1"/>
        <end position="110"/>
    </location>
</feature>
<dbReference type="PROSITE" id="PS51900">
    <property type="entry name" value="CB"/>
    <property type="match status" value="1"/>
</dbReference>
<feature type="compositionally biased region" description="Low complexity" evidence="2">
    <location>
        <begin position="42"/>
        <end position="65"/>
    </location>
</feature>
<name>A0A1G9K2S2_9ACTN</name>